<feature type="transmembrane region" description="Helical" evidence="1">
    <location>
        <begin position="141"/>
        <end position="160"/>
    </location>
</feature>
<dbReference type="Pfam" id="PF00892">
    <property type="entry name" value="EamA"/>
    <property type="match status" value="2"/>
</dbReference>
<evidence type="ECO:0000313" key="3">
    <source>
        <dbReference type="EMBL" id="PUZ22688.1"/>
    </source>
</evidence>
<feature type="transmembrane region" description="Helical" evidence="1">
    <location>
        <begin position="172"/>
        <end position="195"/>
    </location>
</feature>
<dbReference type="InterPro" id="IPR000620">
    <property type="entry name" value="EamA_dom"/>
</dbReference>
<dbReference type="PANTHER" id="PTHR22911:SF79">
    <property type="entry name" value="MOBA-LIKE NTP TRANSFERASE DOMAIN-CONTAINING PROTEIN"/>
    <property type="match status" value="1"/>
</dbReference>
<comment type="caution">
    <text evidence="3">The sequence shown here is derived from an EMBL/GenBank/DDBJ whole genome shotgun (WGS) entry which is preliminary data.</text>
</comment>
<dbReference type="InterPro" id="IPR037185">
    <property type="entry name" value="EmrE-like"/>
</dbReference>
<dbReference type="RefSeq" id="WP_108688433.1">
    <property type="nucleotide sequence ID" value="NZ_QCYK01000003.1"/>
</dbReference>
<organism evidence="3 4">
    <name type="scientific">Chitinophaga parva</name>
    <dbReference type="NCBI Taxonomy" id="2169414"/>
    <lineage>
        <taxon>Bacteria</taxon>
        <taxon>Pseudomonadati</taxon>
        <taxon>Bacteroidota</taxon>
        <taxon>Chitinophagia</taxon>
        <taxon>Chitinophagales</taxon>
        <taxon>Chitinophagaceae</taxon>
        <taxon>Chitinophaga</taxon>
    </lineage>
</organism>
<dbReference type="OrthoDB" id="9150437at2"/>
<evidence type="ECO:0000256" key="1">
    <source>
        <dbReference type="SAM" id="Phobius"/>
    </source>
</evidence>
<feature type="transmembrane region" description="Helical" evidence="1">
    <location>
        <begin position="236"/>
        <end position="256"/>
    </location>
</feature>
<dbReference type="SUPFAM" id="SSF103481">
    <property type="entry name" value="Multidrug resistance efflux transporter EmrE"/>
    <property type="match status" value="2"/>
</dbReference>
<keyword evidence="1" id="KW-0472">Membrane</keyword>
<dbReference type="GO" id="GO:0016020">
    <property type="term" value="C:membrane"/>
    <property type="evidence" value="ECO:0007669"/>
    <property type="project" value="InterPro"/>
</dbReference>
<proteinExistence type="predicted"/>
<evidence type="ECO:0000313" key="4">
    <source>
        <dbReference type="Proteomes" id="UP000244450"/>
    </source>
</evidence>
<dbReference type="PANTHER" id="PTHR22911">
    <property type="entry name" value="ACYL-MALONYL CONDENSING ENZYME-RELATED"/>
    <property type="match status" value="1"/>
</dbReference>
<feature type="transmembrane region" description="Helical" evidence="1">
    <location>
        <begin position="85"/>
        <end position="104"/>
    </location>
</feature>
<feature type="transmembrane region" description="Helical" evidence="1">
    <location>
        <begin position="262"/>
        <end position="282"/>
    </location>
</feature>
<evidence type="ECO:0000259" key="2">
    <source>
        <dbReference type="Pfam" id="PF00892"/>
    </source>
</evidence>
<keyword evidence="1" id="KW-1133">Transmembrane helix</keyword>
<feature type="transmembrane region" description="Helical" evidence="1">
    <location>
        <begin position="62"/>
        <end position="79"/>
    </location>
</feature>
<keyword evidence="1" id="KW-0812">Transmembrane</keyword>
<dbReference type="Proteomes" id="UP000244450">
    <property type="component" value="Unassembled WGS sequence"/>
</dbReference>
<accession>A0A2T7BC70</accession>
<protein>
    <submittedName>
        <fullName evidence="3">EamA family transporter</fullName>
    </submittedName>
</protein>
<feature type="transmembrane region" description="Helical" evidence="1">
    <location>
        <begin position="32"/>
        <end position="50"/>
    </location>
</feature>
<reference evidence="3 4" key="1">
    <citation type="submission" date="2018-04" db="EMBL/GenBank/DDBJ databases">
        <title>Chitinophaga fuyangensis sp. nov., isolated from soil in a chemical factory.</title>
        <authorList>
            <person name="Chen K."/>
        </authorList>
    </citation>
    <scope>NUCLEOTIDE SEQUENCE [LARGE SCALE GENOMIC DNA]</scope>
    <source>
        <strain evidence="3 4">LY-1</strain>
    </source>
</reference>
<feature type="transmembrane region" description="Helical" evidence="1">
    <location>
        <begin position="207"/>
        <end position="224"/>
    </location>
</feature>
<dbReference type="AlphaFoldDB" id="A0A2T7BC70"/>
<feature type="domain" description="EamA" evidence="2">
    <location>
        <begin position="4"/>
        <end position="133"/>
    </location>
</feature>
<feature type="transmembrane region" description="Helical" evidence="1">
    <location>
        <begin position="116"/>
        <end position="135"/>
    </location>
</feature>
<feature type="domain" description="EamA" evidence="2">
    <location>
        <begin position="141"/>
        <end position="279"/>
    </location>
</feature>
<keyword evidence="4" id="KW-1185">Reference proteome</keyword>
<dbReference type="EMBL" id="QCYK01000003">
    <property type="protein sequence ID" value="PUZ22688.1"/>
    <property type="molecule type" value="Genomic_DNA"/>
</dbReference>
<gene>
    <name evidence="3" type="ORF">DCC81_19845</name>
</gene>
<sequence length="297" mass="33163">MRKALIQLHLSVFLAGFTGILGKLIDLNEGLLVWYRMGITALSLWPLFYFQGALRKISPRQIAAIGGNGIIIALHWLFFYGSIKYANVSIAVVCFSLTSMFTAIFEPIILRRRPDVVEMALSALTLAGILLIFHFDAQYRTGIILGIISAACCALFTINNKILLRHNDSRTITLYELTVGALVLTAAMPLYLHAFPVASIWPTTMDWIYLLILSWACTIVMYLLSMSALMKISAFTVNLTFNLEPVYSIIMAFILFHENKELNASFYIGLGCIILSVVLQMARVSAESRRERLGAAH</sequence>
<name>A0A2T7BC70_9BACT</name>